<accession>A6IPF0</accession>
<dbReference type="AlphaFoldDB" id="A6IPF0"/>
<name>A6IPF0_RAT</name>
<gene>
    <name evidence="1" type="ORF">rCG_22544</name>
</gene>
<sequence>MGPSAELMASTSPKQQLPQFSAAFGHQLSSHSGIPKDLQPSHSSIAPPTGFTVTVTESSAVKLSECCYLLSHLPSQKVSYCR</sequence>
<evidence type="ECO:0000313" key="1">
    <source>
        <dbReference type="EMBL" id="EDL98910.1"/>
    </source>
</evidence>
<dbReference type="Proteomes" id="UP000234681">
    <property type="component" value="Chromosome 9"/>
</dbReference>
<dbReference type="EMBL" id="CH473965">
    <property type="protein sequence ID" value="EDL98910.1"/>
    <property type="molecule type" value="Genomic_DNA"/>
</dbReference>
<evidence type="ECO:0000313" key="2">
    <source>
        <dbReference type="Proteomes" id="UP000234681"/>
    </source>
</evidence>
<dbReference type="PANTHER" id="PTHR16198:SF2">
    <property type="entry name" value="INO80 COMPLEX SUBUNIT D"/>
    <property type="match status" value="1"/>
</dbReference>
<proteinExistence type="predicted"/>
<protein>
    <submittedName>
        <fullName evidence="1">RCG22544</fullName>
    </submittedName>
</protein>
<dbReference type="PANTHER" id="PTHR16198">
    <property type="match status" value="1"/>
</dbReference>
<reference evidence="1 2" key="1">
    <citation type="submission" date="2005-09" db="EMBL/GenBank/DDBJ databases">
        <authorList>
            <person name="Mural R.J."/>
            <person name="Li P.W."/>
            <person name="Adams M.D."/>
            <person name="Amanatides P.G."/>
            <person name="Baden-Tillson H."/>
            <person name="Barnstead M."/>
            <person name="Chin S.H."/>
            <person name="Dew I."/>
            <person name="Evans C.A."/>
            <person name="Ferriera S."/>
            <person name="Flanigan M."/>
            <person name="Fosler C."/>
            <person name="Glodek A."/>
            <person name="Gu Z."/>
            <person name="Holt R.A."/>
            <person name="Jennings D."/>
            <person name="Kraft C.L."/>
            <person name="Lu F."/>
            <person name="Nguyen T."/>
            <person name="Nusskern D.R."/>
            <person name="Pfannkoch C.M."/>
            <person name="Sitter C."/>
            <person name="Sutton G.G."/>
            <person name="Venter J.C."/>
            <person name="Wang Z."/>
            <person name="Woodage T."/>
            <person name="Zheng X.H."/>
            <person name="Zhong F."/>
        </authorList>
    </citation>
    <scope>NUCLEOTIDE SEQUENCE [LARGE SCALE GENOMIC DNA]</scope>
    <source>
        <strain>BN</strain>
        <strain evidence="2">Sprague-Dawley</strain>
    </source>
</reference>
<organism evidence="1 2">
    <name type="scientific">Rattus norvegicus</name>
    <name type="common">Rat</name>
    <dbReference type="NCBI Taxonomy" id="10116"/>
    <lineage>
        <taxon>Eukaryota</taxon>
        <taxon>Metazoa</taxon>
        <taxon>Chordata</taxon>
        <taxon>Craniata</taxon>
        <taxon>Vertebrata</taxon>
        <taxon>Euteleostomi</taxon>
        <taxon>Mammalia</taxon>
        <taxon>Eutheria</taxon>
        <taxon>Euarchontoglires</taxon>
        <taxon>Glires</taxon>
        <taxon>Rodentia</taxon>
        <taxon>Myomorpha</taxon>
        <taxon>Muroidea</taxon>
        <taxon>Muridae</taxon>
        <taxon>Murinae</taxon>
        <taxon>Rattus</taxon>
    </lineage>
</organism>